<gene>
    <name evidence="7 10" type="primary">argH</name>
    <name evidence="10" type="ORF">ENU78_08665</name>
</gene>
<dbReference type="UniPathway" id="UPA00068">
    <property type="reaction ID" value="UER00114"/>
</dbReference>
<evidence type="ECO:0000256" key="3">
    <source>
        <dbReference type="ARBA" id="ARBA00012338"/>
    </source>
</evidence>
<feature type="domain" description="Argininosuccinate lyase C-terminal" evidence="9">
    <location>
        <begin position="362"/>
        <end position="430"/>
    </location>
</feature>
<name>A0A7V3ZK46_DICTH</name>
<keyword evidence="4 7" id="KW-0055">Arginine biosynthesis</keyword>
<evidence type="ECO:0000259" key="8">
    <source>
        <dbReference type="Pfam" id="PF00206"/>
    </source>
</evidence>
<comment type="caution">
    <text evidence="10">The sequence shown here is derived from an EMBL/GenBank/DDBJ whole genome shotgun (WGS) entry which is preliminary data.</text>
</comment>
<dbReference type="FunFam" id="1.10.40.30:FF:000001">
    <property type="entry name" value="Argininosuccinate lyase"/>
    <property type="match status" value="1"/>
</dbReference>
<reference evidence="10" key="1">
    <citation type="journal article" date="2020" name="mSystems">
        <title>Genome- and Community-Level Interaction Insights into Carbon Utilization and Element Cycling Functions of Hydrothermarchaeota in Hydrothermal Sediment.</title>
        <authorList>
            <person name="Zhou Z."/>
            <person name="Liu Y."/>
            <person name="Xu W."/>
            <person name="Pan J."/>
            <person name="Luo Z.H."/>
            <person name="Li M."/>
        </authorList>
    </citation>
    <scope>NUCLEOTIDE SEQUENCE [LARGE SCALE GENOMIC DNA]</scope>
    <source>
        <strain evidence="10">SpSt-70</strain>
    </source>
</reference>
<dbReference type="Pfam" id="PF14698">
    <property type="entry name" value="ASL_C2"/>
    <property type="match status" value="1"/>
</dbReference>
<dbReference type="InterPro" id="IPR024083">
    <property type="entry name" value="Fumarase/histidase_N"/>
</dbReference>
<dbReference type="EC" id="4.3.2.1" evidence="3 7"/>
<evidence type="ECO:0000259" key="9">
    <source>
        <dbReference type="Pfam" id="PF14698"/>
    </source>
</evidence>
<dbReference type="InterPro" id="IPR029419">
    <property type="entry name" value="Arg_succ_lyase_C"/>
</dbReference>
<dbReference type="GO" id="GO:0005829">
    <property type="term" value="C:cytosol"/>
    <property type="evidence" value="ECO:0007669"/>
    <property type="project" value="TreeGrafter"/>
</dbReference>
<dbReference type="InterPro" id="IPR022761">
    <property type="entry name" value="Fumarate_lyase_N"/>
</dbReference>
<dbReference type="Gene3D" id="1.10.40.30">
    <property type="entry name" value="Fumarase/aspartase (C-terminal domain)"/>
    <property type="match status" value="1"/>
</dbReference>
<comment type="pathway">
    <text evidence="2 7">Amino-acid biosynthesis; L-arginine biosynthesis; L-arginine from L-ornithine and carbamoyl phosphate: step 3/3.</text>
</comment>
<evidence type="ECO:0000313" key="10">
    <source>
        <dbReference type="EMBL" id="HGK24474.1"/>
    </source>
</evidence>
<proteinExistence type="inferred from homology"/>
<sequence>MALWGSRWRKSLEEVVEDFTYSLYFDKRLWKVDLLGTLAHVVMLNKIGIISQEELAVLKDEIKNLYLEISNNPDLIRDSEDIHTFVEESLTKRIGDIGKKIHTGRSRNDQVILDLRLYLREETCDIAELLINLRKVLLELSKKFISTPMPGYTHLQQAQPVTLSHYFLAYDAMFSRDLQRLEDIYKRVDVLPLGSGALAGSTIPLDREYTAELLNFSKISDNSMDAVSDRDFVLEFLFFSALTYNHLSRLAEEIILWATKEFSFVKLPEEYSTGSSMMPQKRNPDVAELTRGKCGKLIGNLVNMFTIMKGLPLSYNRDLQEDKPSLFSSIDELKIALRVWIGFLPKIEFDTERMYKLSSEDFLFATDIAEYLVLKGVPFREAHKIVGEVVRFCEENNKKFRELSLEEWRGFSELFDRDIFDLLNPESSLNLKKTYGSPNPVINKDVIKKREEELRNIIDRWHKLKSSLPDLMRLLDKV</sequence>
<dbReference type="AlphaFoldDB" id="A0A7V3ZK46"/>
<comment type="similarity">
    <text evidence="7">Belongs to the lyase 1 family. Argininosuccinate lyase subfamily.</text>
</comment>
<dbReference type="HAMAP" id="MF_00006">
    <property type="entry name" value="Arg_succ_lyase"/>
    <property type="match status" value="1"/>
</dbReference>
<dbReference type="GO" id="GO:0042450">
    <property type="term" value="P:L-arginine biosynthetic process via ornithine"/>
    <property type="evidence" value="ECO:0007669"/>
    <property type="project" value="UniProtKB-UniRule"/>
</dbReference>
<dbReference type="PANTHER" id="PTHR43814:SF1">
    <property type="entry name" value="ARGININOSUCCINATE LYASE"/>
    <property type="match status" value="1"/>
</dbReference>
<evidence type="ECO:0000256" key="2">
    <source>
        <dbReference type="ARBA" id="ARBA00004941"/>
    </source>
</evidence>
<dbReference type="Gene3D" id="1.10.275.10">
    <property type="entry name" value="Fumarase/aspartase (N-terminal domain)"/>
    <property type="match status" value="1"/>
</dbReference>
<dbReference type="PROSITE" id="PS00163">
    <property type="entry name" value="FUMARATE_LYASES"/>
    <property type="match status" value="1"/>
</dbReference>
<dbReference type="Pfam" id="PF00206">
    <property type="entry name" value="Lyase_1"/>
    <property type="match status" value="1"/>
</dbReference>
<keyword evidence="7" id="KW-0963">Cytoplasm</keyword>
<keyword evidence="5 7" id="KW-0028">Amino-acid biosynthesis</keyword>
<dbReference type="PANTHER" id="PTHR43814">
    <property type="entry name" value="ARGININOSUCCINATE LYASE"/>
    <property type="match status" value="1"/>
</dbReference>
<dbReference type="NCBIfam" id="TIGR00838">
    <property type="entry name" value="argH"/>
    <property type="match status" value="1"/>
</dbReference>
<dbReference type="SUPFAM" id="SSF48557">
    <property type="entry name" value="L-aspartase-like"/>
    <property type="match status" value="1"/>
</dbReference>
<evidence type="ECO:0000256" key="1">
    <source>
        <dbReference type="ARBA" id="ARBA00000985"/>
    </source>
</evidence>
<feature type="domain" description="Fumarate lyase N-terminal" evidence="8">
    <location>
        <begin position="13"/>
        <end position="299"/>
    </location>
</feature>
<dbReference type="InterPro" id="IPR000362">
    <property type="entry name" value="Fumarate_lyase_fam"/>
</dbReference>
<comment type="catalytic activity">
    <reaction evidence="1 7">
        <text>2-(N(omega)-L-arginino)succinate = fumarate + L-arginine</text>
        <dbReference type="Rhea" id="RHEA:24020"/>
        <dbReference type="ChEBI" id="CHEBI:29806"/>
        <dbReference type="ChEBI" id="CHEBI:32682"/>
        <dbReference type="ChEBI" id="CHEBI:57472"/>
        <dbReference type="EC" id="4.3.2.1"/>
    </reaction>
</comment>
<dbReference type="Gene3D" id="1.20.200.10">
    <property type="entry name" value="Fumarase/aspartase (Central domain)"/>
    <property type="match status" value="1"/>
</dbReference>
<organism evidence="10">
    <name type="scientific">Dictyoglomus thermophilum</name>
    <dbReference type="NCBI Taxonomy" id="14"/>
    <lineage>
        <taxon>Bacteria</taxon>
        <taxon>Pseudomonadati</taxon>
        <taxon>Dictyoglomota</taxon>
        <taxon>Dictyoglomia</taxon>
        <taxon>Dictyoglomales</taxon>
        <taxon>Dictyoglomaceae</taxon>
        <taxon>Dictyoglomus</taxon>
    </lineage>
</organism>
<evidence type="ECO:0000256" key="7">
    <source>
        <dbReference type="HAMAP-Rule" id="MF_00006"/>
    </source>
</evidence>
<dbReference type="CDD" id="cd01359">
    <property type="entry name" value="Argininosuccinate_lyase"/>
    <property type="match status" value="1"/>
</dbReference>
<dbReference type="InterPro" id="IPR008948">
    <property type="entry name" value="L-Aspartase-like"/>
</dbReference>
<dbReference type="PRINTS" id="PR00149">
    <property type="entry name" value="FUMRATELYASE"/>
</dbReference>
<dbReference type="EMBL" id="DTDV01000022">
    <property type="protein sequence ID" value="HGK24474.1"/>
    <property type="molecule type" value="Genomic_DNA"/>
</dbReference>
<dbReference type="GO" id="GO:0004056">
    <property type="term" value="F:argininosuccinate lyase activity"/>
    <property type="evidence" value="ECO:0007669"/>
    <property type="project" value="UniProtKB-UniRule"/>
</dbReference>
<keyword evidence="6 7" id="KW-0456">Lyase</keyword>
<dbReference type="InterPro" id="IPR009049">
    <property type="entry name" value="Argininosuccinate_lyase"/>
</dbReference>
<evidence type="ECO:0000256" key="6">
    <source>
        <dbReference type="ARBA" id="ARBA00023239"/>
    </source>
</evidence>
<evidence type="ECO:0000256" key="4">
    <source>
        <dbReference type="ARBA" id="ARBA00022571"/>
    </source>
</evidence>
<dbReference type="PRINTS" id="PR00145">
    <property type="entry name" value="ARGSUCLYASE"/>
</dbReference>
<dbReference type="FunFam" id="1.20.200.10:FF:000015">
    <property type="entry name" value="argininosuccinate lyase isoform X2"/>
    <property type="match status" value="1"/>
</dbReference>
<dbReference type="InterPro" id="IPR020557">
    <property type="entry name" value="Fumarate_lyase_CS"/>
</dbReference>
<evidence type="ECO:0000256" key="5">
    <source>
        <dbReference type="ARBA" id="ARBA00022605"/>
    </source>
</evidence>
<protein>
    <recommendedName>
        <fullName evidence="3 7">Argininosuccinate lyase</fullName>
        <shortName evidence="7">ASAL</shortName>
        <ecNumber evidence="3 7">4.3.2.1</ecNumber>
    </recommendedName>
    <alternativeName>
        <fullName evidence="7">Arginosuccinase</fullName>
    </alternativeName>
</protein>
<accession>A0A7V3ZK46</accession>
<comment type="subcellular location">
    <subcellularLocation>
        <location evidence="7">Cytoplasm</location>
    </subcellularLocation>
</comment>